<dbReference type="RefSeq" id="WP_369061027.1">
    <property type="nucleotide sequence ID" value="NZ_CP158375.1"/>
</dbReference>
<organism evidence="1">
    <name type="scientific">Caulobacter sp. 73W</name>
    <dbReference type="NCBI Taxonomy" id="3161137"/>
    <lineage>
        <taxon>Bacteria</taxon>
        <taxon>Pseudomonadati</taxon>
        <taxon>Pseudomonadota</taxon>
        <taxon>Alphaproteobacteria</taxon>
        <taxon>Caulobacterales</taxon>
        <taxon>Caulobacteraceae</taxon>
        <taxon>Caulobacter</taxon>
    </lineage>
</organism>
<dbReference type="GO" id="GO:0006788">
    <property type="term" value="P:heme oxidation"/>
    <property type="evidence" value="ECO:0007669"/>
    <property type="project" value="InterPro"/>
</dbReference>
<name>A0AB39KW58_9CAUL</name>
<dbReference type="Pfam" id="PF01126">
    <property type="entry name" value="Heme_oxygenase"/>
    <property type="match status" value="1"/>
</dbReference>
<dbReference type="EMBL" id="CP158375">
    <property type="protein sequence ID" value="XDO97661.1"/>
    <property type="molecule type" value="Genomic_DNA"/>
</dbReference>
<protein>
    <submittedName>
        <fullName evidence="1">Biliverdin-producing heme oxygenase</fullName>
    </submittedName>
</protein>
<sequence>MHGVIDKAFPLLDRLRSETAAQHDALEAGLALLDAPLSHDHFLEVLKGFHGFHAAWEPAAAASAYADFLEPRRRLGAVERDLRTLGLSDGEIAALPRCDAAAELAATSAGVLGASYVLEGSSLGGKVITRALAGEAWPPKGGFAYFNPYGEETGLRWRESRAFIEREGADLQDEVTAAAGRTFDLLLAWLTEGRR</sequence>
<reference evidence="1" key="1">
    <citation type="submission" date="2024-06" db="EMBL/GenBank/DDBJ databases">
        <title>Caulobacter inopinatus, sp. nov.</title>
        <authorList>
            <person name="Donachie S.P."/>
        </authorList>
    </citation>
    <scope>NUCLEOTIDE SEQUENCE</scope>
    <source>
        <strain evidence="1">73W</strain>
    </source>
</reference>
<dbReference type="SUPFAM" id="SSF48613">
    <property type="entry name" value="Heme oxygenase-like"/>
    <property type="match status" value="1"/>
</dbReference>
<proteinExistence type="predicted"/>
<evidence type="ECO:0000313" key="1">
    <source>
        <dbReference type="EMBL" id="XDO97661.1"/>
    </source>
</evidence>
<dbReference type="AlphaFoldDB" id="A0AB39KW58"/>
<dbReference type="InterPro" id="IPR016053">
    <property type="entry name" value="Haem_Oase-like"/>
</dbReference>
<dbReference type="GO" id="GO:0004392">
    <property type="term" value="F:heme oxygenase (decyclizing) activity"/>
    <property type="evidence" value="ECO:0007669"/>
    <property type="project" value="InterPro"/>
</dbReference>
<dbReference type="Gene3D" id="1.20.910.10">
    <property type="entry name" value="Heme oxygenase-like"/>
    <property type="match status" value="1"/>
</dbReference>
<accession>A0AB39KW58</accession>
<dbReference type="CDD" id="cd19166">
    <property type="entry name" value="HemeO-bac"/>
    <property type="match status" value="1"/>
</dbReference>
<dbReference type="InterPro" id="IPR016084">
    <property type="entry name" value="Haem_Oase-like_multi-hlx"/>
</dbReference>
<gene>
    <name evidence="1" type="ORF">ABOZ73_04370</name>
</gene>